<gene>
    <name evidence="1" type="ORF">GO495_13335</name>
</gene>
<organism evidence="1 2">
    <name type="scientific">Chitinophaga oryziterrae</name>
    <dbReference type="NCBI Taxonomy" id="1031224"/>
    <lineage>
        <taxon>Bacteria</taxon>
        <taxon>Pseudomonadati</taxon>
        <taxon>Bacteroidota</taxon>
        <taxon>Chitinophagia</taxon>
        <taxon>Chitinophagales</taxon>
        <taxon>Chitinophagaceae</taxon>
        <taxon>Chitinophaga</taxon>
    </lineage>
</organism>
<comment type="caution">
    <text evidence="1">The sequence shown here is derived from an EMBL/GenBank/DDBJ whole genome shotgun (WGS) entry which is preliminary data.</text>
</comment>
<sequence length="84" mass="9983">MQILKNTMIKSYPISFFTRDDSKVIVDKVNENEYLFTIKRENGEKDTLTWRTVPGEIRKSTTPNEKIAPHQQQALNAFWELYEF</sequence>
<proteinExistence type="predicted"/>
<dbReference type="RefSeq" id="WP_157300195.1">
    <property type="nucleotide sequence ID" value="NZ_BAAAZB010000025.1"/>
</dbReference>
<evidence type="ECO:0000313" key="2">
    <source>
        <dbReference type="Proteomes" id="UP000468388"/>
    </source>
</evidence>
<dbReference type="Proteomes" id="UP000468388">
    <property type="component" value="Unassembled WGS sequence"/>
</dbReference>
<keyword evidence="2" id="KW-1185">Reference proteome</keyword>
<dbReference type="EMBL" id="WRXO01000003">
    <property type="protein sequence ID" value="MVT41571.1"/>
    <property type="molecule type" value="Genomic_DNA"/>
</dbReference>
<evidence type="ECO:0000313" key="1">
    <source>
        <dbReference type="EMBL" id="MVT41571.1"/>
    </source>
</evidence>
<protein>
    <submittedName>
        <fullName evidence="1">Uncharacterized protein</fullName>
    </submittedName>
</protein>
<dbReference type="OrthoDB" id="673655at2"/>
<name>A0A6N8JAI9_9BACT</name>
<reference evidence="1 2" key="1">
    <citation type="submission" date="2019-12" db="EMBL/GenBank/DDBJ databases">
        <title>The draft genomic sequence of strain Chitinophaga oryziterrae JCM 16595.</title>
        <authorList>
            <person name="Zhang X."/>
        </authorList>
    </citation>
    <scope>NUCLEOTIDE SEQUENCE [LARGE SCALE GENOMIC DNA]</scope>
    <source>
        <strain evidence="1 2">JCM 16595</strain>
    </source>
</reference>
<accession>A0A6N8JAI9</accession>
<dbReference type="AlphaFoldDB" id="A0A6N8JAI9"/>